<keyword evidence="2" id="KW-0812">Transmembrane</keyword>
<evidence type="ECO:0000256" key="3">
    <source>
        <dbReference type="SAM" id="SignalP"/>
    </source>
</evidence>
<reference evidence="5 6" key="1">
    <citation type="submission" date="2024-01" db="EMBL/GenBank/DDBJ databases">
        <authorList>
            <person name="Alioto T."/>
            <person name="Alioto T."/>
            <person name="Gomez Garrido J."/>
        </authorList>
    </citation>
    <scope>NUCLEOTIDE SEQUENCE [LARGE SCALE GENOMIC DNA]</scope>
</reference>
<comment type="caution">
    <text evidence="5">The sequence shown here is derived from an EMBL/GenBank/DDBJ whole genome shotgun (WGS) entry which is preliminary data.</text>
</comment>
<dbReference type="PANTHER" id="PTHR46013">
    <property type="entry name" value="VASCULAR CELL ADHESION MOLECULE 1"/>
    <property type="match status" value="1"/>
</dbReference>
<dbReference type="AlphaFoldDB" id="A0AAV1NZ10"/>
<proteinExistence type="predicted"/>
<organism evidence="5 6">
    <name type="scientific">Scomber scombrus</name>
    <name type="common">Atlantic mackerel</name>
    <name type="synonym">Scomber vernalis</name>
    <dbReference type="NCBI Taxonomy" id="13677"/>
    <lineage>
        <taxon>Eukaryota</taxon>
        <taxon>Metazoa</taxon>
        <taxon>Chordata</taxon>
        <taxon>Craniata</taxon>
        <taxon>Vertebrata</taxon>
        <taxon>Euteleostomi</taxon>
        <taxon>Actinopterygii</taxon>
        <taxon>Neopterygii</taxon>
        <taxon>Teleostei</taxon>
        <taxon>Neoteleostei</taxon>
        <taxon>Acanthomorphata</taxon>
        <taxon>Pelagiaria</taxon>
        <taxon>Scombriformes</taxon>
        <taxon>Scombridae</taxon>
        <taxon>Scomber</taxon>
    </lineage>
</organism>
<dbReference type="PANTHER" id="PTHR46013:SF4">
    <property type="entry name" value="B-CELL RECEPTOR CD22-RELATED"/>
    <property type="match status" value="1"/>
</dbReference>
<keyword evidence="2" id="KW-0472">Membrane</keyword>
<feature type="domain" description="Immunoglobulin" evidence="4">
    <location>
        <begin position="157"/>
        <end position="238"/>
    </location>
</feature>
<protein>
    <recommendedName>
        <fullName evidence="4">Immunoglobulin domain-containing protein</fullName>
    </recommendedName>
</protein>
<feature type="region of interest" description="Disordered" evidence="1">
    <location>
        <begin position="66"/>
        <end position="88"/>
    </location>
</feature>
<feature type="chain" id="PRO_5043684944" description="Immunoglobulin domain-containing protein" evidence="3">
    <location>
        <begin position="25"/>
        <end position="379"/>
    </location>
</feature>
<dbReference type="Gene3D" id="2.60.40.10">
    <property type="entry name" value="Immunoglobulins"/>
    <property type="match status" value="2"/>
</dbReference>
<evidence type="ECO:0000259" key="4">
    <source>
        <dbReference type="SMART" id="SM00409"/>
    </source>
</evidence>
<dbReference type="InterPro" id="IPR013783">
    <property type="entry name" value="Ig-like_fold"/>
</dbReference>
<evidence type="ECO:0000313" key="6">
    <source>
        <dbReference type="Proteomes" id="UP001314229"/>
    </source>
</evidence>
<dbReference type="InterPro" id="IPR003599">
    <property type="entry name" value="Ig_sub"/>
</dbReference>
<gene>
    <name evidence="5" type="ORF">FSCOSCO3_A037780</name>
</gene>
<evidence type="ECO:0000256" key="1">
    <source>
        <dbReference type="SAM" id="MobiDB-lite"/>
    </source>
</evidence>
<keyword evidence="6" id="KW-1185">Reference proteome</keyword>
<evidence type="ECO:0000256" key="2">
    <source>
        <dbReference type="SAM" id="Phobius"/>
    </source>
</evidence>
<feature type="domain" description="Immunoglobulin" evidence="4">
    <location>
        <begin position="34"/>
        <end position="138"/>
    </location>
</feature>
<name>A0AAV1NZ10_SCOSC</name>
<sequence length="379" mass="41822">MEAEAAASVLLAFFLLRFPVAVHPSSFGCVTYKHIKRCAIKGSSVEFPCSYPRNVEVTHISGWSRKSTKLHPVSKKHPPKKMPAHSFKKKSRSNDCTLKLTDLKQSDASFYFFKYSFRNVAGVNMTCEGAPGVRLLVFASALSIQLEEIVRGQKVPLANQTVIEGQKMMLTCVPTCAGSLNSNPGYICFKNGLQLNGSRTNSSFLSFDPIGNKNTGSYVCAVIGYKDFTSSAVNLRVMRSPRNTVELPENTDGGSKKDGKENLKHSCDANNPTDQNLKNCQMPRDKTVFKFSIILVVSVCVGWAIAIMVAILSFKLKKKKKRRRCVSSVPEPPVHNSDSYMALDITSMTAEYDTLDIVKRCTVSDEGDTIYENLPTTGL</sequence>
<keyword evidence="3" id="KW-0732">Signal</keyword>
<feature type="signal peptide" evidence="3">
    <location>
        <begin position="1"/>
        <end position="24"/>
    </location>
</feature>
<accession>A0AAV1NZ10</accession>
<keyword evidence="2" id="KW-1133">Transmembrane helix</keyword>
<dbReference type="SUPFAM" id="SSF48726">
    <property type="entry name" value="Immunoglobulin"/>
    <property type="match status" value="2"/>
</dbReference>
<dbReference type="Proteomes" id="UP001314229">
    <property type="component" value="Unassembled WGS sequence"/>
</dbReference>
<dbReference type="InterPro" id="IPR036179">
    <property type="entry name" value="Ig-like_dom_sf"/>
</dbReference>
<feature type="region of interest" description="Disordered" evidence="1">
    <location>
        <begin position="243"/>
        <end position="270"/>
    </location>
</feature>
<dbReference type="SMART" id="SM00409">
    <property type="entry name" value="IG"/>
    <property type="match status" value="2"/>
</dbReference>
<feature type="transmembrane region" description="Helical" evidence="2">
    <location>
        <begin position="288"/>
        <end position="314"/>
    </location>
</feature>
<evidence type="ECO:0000313" key="5">
    <source>
        <dbReference type="EMBL" id="CAK6964064.1"/>
    </source>
</evidence>
<feature type="compositionally biased region" description="Basic and acidic residues" evidence="1">
    <location>
        <begin position="254"/>
        <end position="267"/>
    </location>
</feature>
<dbReference type="EMBL" id="CAWUFR010000070">
    <property type="protein sequence ID" value="CAK6964064.1"/>
    <property type="molecule type" value="Genomic_DNA"/>
</dbReference>